<gene>
    <name evidence="8" type="ORF">RT97_25085</name>
</gene>
<feature type="domain" description="EamA" evidence="7">
    <location>
        <begin position="157"/>
        <end position="293"/>
    </location>
</feature>
<evidence type="ECO:0000313" key="9">
    <source>
        <dbReference type="Proteomes" id="UP000032067"/>
    </source>
</evidence>
<feature type="transmembrane region" description="Helical" evidence="6">
    <location>
        <begin position="128"/>
        <end position="148"/>
    </location>
</feature>
<accession>A0A0D0LW53</accession>
<evidence type="ECO:0000313" key="8">
    <source>
        <dbReference type="EMBL" id="KIQ24236.1"/>
    </source>
</evidence>
<comment type="subcellular location">
    <subcellularLocation>
        <location evidence="1">Membrane</location>
        <topology evidence="1">Multi-pass membrane protein</topology>
    </subcellularLocation>
</comment>
<dbReference type="Pfam" id="PF00892">
    <property type="entry name" value="EamA"/>
    <property type="match status" value="2"/>
</dbReference>
<feature type="transmembrane region" description="Helical" evidence="6">
    <location>
        <begin position="160"/>
        <end position="178"/>
    </location>
</feature>
<dbReference type="InterPro" id="IPR037185">
    <property type="entry name" value="EmrE-like"/>
</dbReference>
<evidence type="ECO:0000256" key="1">
    <source>
        <dbReference type="ARBA" id="ARBA00004141"/>
    </source>
</evidence>
<dbReference type="Gene3D" id="1.10.3730.20">
    <property type="match status" value="1"/>
</dbReference>
<dbReference type="PANTHER" id="PTHR32322">
    <property type="entry name" value="INNER MEMBRANE TRANSPORTER"/>
    <property type="match status" value="1"/>
</dbReference>
<dbReference type="InterPro" id="IPR050638">
    <property type="entry name" value="AA-Vitamin_Transporters"/>
</dbReference>
<evidence type="ECO:0000256" key="3">
    <source>
        <dbReference type="ARBA" id="ARBA00022692"/>
    </source>
</evidence>
<feature type="transmembrane region" description="Helical" evidence="6">
    <location>
        <begin position="254"/>
        <end position="270"/>
    </location>
</feature>
<dbReference type="RefSeq" id="WP_042581565.1">
    <property type="nucleotide sequence ID" value="NZ_JXQQ01000074.1"/>
</dbReference>
<feature type="transmembrane region" description="Helical" evidence="6">
    <location>
        <begin position="41"/>
        <end position="59"/>
    </location>
</feature>
<dbReference type="Proteomes" id="UP000032067">
    <property type="component" value="Unassembled WGS sequence"/>
</dbReference>
<evidence type="ECO:0000256" key="4">
    <source>
        <dbReference type="ARBA" id="ARBA00022989"/>
    </source>
</evidence>
<name>A0A0D0LW53_VARPD</name>
<dbReference type="EMBL" id="JXQQ01000074">
    <property type="protein sequence ID" value="KIQ24236.1"/>
    <property type="molecule type" value="Genomic_DNA"/>
</dbReference>
<dbReference type="SUPFAM" id="SSF103481">
    <property type="entry name" value="Multidrug resistance efflux transporter EmrE"/>
    <property type="match status" value="2"/>
</dbReference>
<feature type="domain" description="EamA" evidence="7">
    <location>
        <begin position="12"/>
        <end position="144"/>
    </location>
</feature>
<evidence type="ECO:0000256" key="2">
    <source>
        <dbReference type="ARBA" id="ARBA00007362"/>
    </source>
</evidence>
<feature type="transmembrane region" description="Helical" evidence="6">
    <location>
        <begin position="276"/>
        <end position="293"/>
    </location>
</feature>
<sequence length="302" mass="33011">MIQRKTHLDSLAIGLLIACCAFWGLQQILIKTTVTEVPPMWQASIRMVGATVLLWLWCASRGVPLFNRDGTLWPGLLAGALFAGEFAGIYLGLQHTSASRLTVFLYTAPFWVSLLLPRWVPAERLRGFQWLGLFIAFSGVVLAFSEGFGHMSSSQLIGDAMGLAAGMLWGLTTLTLRTTKLATASAEKTLFYQVAVTAAVCPVLSLALGETWGFSYSTWAWTSIGLQTVIGAFASYLTWMWLLRHYPATQMSSFTFLTPLFALVFGVVLLKEPLTLQLMVALAGVALGIVLVNRRPAVQRTA</sequence>
<keyword evidence="5 6" id="KW-0472">Membrane</keyword>
<feature type="transmembrane region" description="Helical" evidence="6">
    <location>
        <begin position="12"/>
        <end position="29"/>
    </location>
</feature>
<dbReference type="OrthoDB" id="184388at2"/>
<evidence type="ECO:0000259" key="7">
    <source>
        <dbReference type="Pfam" id="PF00892"/>
    </source>
</evidence>
<proteinExistence type="inferred from homology"/>
<reference evidence="8 9" key="1">
    <citation type="submission" date="2014-12" db="EMBL/GenBank/DDBJ databases">
        <title>16Stimator: statistical estimation of ribosomal gene copy numbers from draft genome assemblies.</title>
        <authorList>
            <person name="Perisin M.A."/>
            <person name="Vetter M."/>
            <person name="Gilbert J.A."/>
            <person name="Bergelson J."/>
        </authorList>
    </citation>
    <scope>NUCLEOTIDE SEQUENCE [LARGE SCALE GENOMIC DNA]</scope>
    <source>
        <strain evidence="8 9">MEDvA23</strain>
    </source>
</reference>
<dbReference type="PANTHER" id="PTHR32322:SF2">
    <property type="entry name" value="EAMA DOMAIN-CONTAINING PROTEIN"/>
    <property type="match status" value="1"/>
</dbReference>
<protein>
    <submittedName>
        <fullName evidence="8">Multidrug DMT transporter permease</fullName>
    </submittedName>
</protein>
<feature type="transmembrane region" description="Helical" evidence="6">
    <location>
        <begin position="71"/>
        <end position="91"/>
    </location>
</feature>
<organism evidence="8 9">
    <name type="scientific">Variovorax paradoxus</name>
    <dbReference type="NCBI Taxonomy" id="34073"/>
    <lineage>
        <taxon>Bacteria</taxon>
        <taxon>Pseudomonadati</taxon>
        <taxon>Pseudomonadota</taxon>
        <taxon>Betaproteobacteria</taxon>
        <taxon>Burkholderiales</taxon>
        <taxon>Comamonadaceae</taxon>
        <taxon>Variovorax</taxon>
    </lineage>
</organism>
<keyword evidence="4 6" id="KW-1133">Transmembrane helix</keyword>
<dbReference type="GO" id="GO:0016020">
    <property type="term" value="C:membrane"/>
    <property type="evidence" value="ECO:0007669"/>
    <property type="project" value="UniProtKB-SubCell"/>
</dbReference>
<dbReference type="AlphaFoldDB" id="A0A0D0LW53"/>
<feature type="transmembrane region" description="Helical" evidence="6">
    <location>
        <begin position="220"/>
        <end position="242"/>
    </location>
</feature>
<feature type="transmembrane region" description="Helical" evidence="6">
    <location>
        <begin position="190"/>
        <end position="208"/>
    </location>
</feature>
<evidence type="ECO:0000256" key="5">
    <source>
        <dbReference type="ARBA" id="ARBA00023136"/>
    </source>
</evidence>
<comment type="caution">
    <text evidence="8">The sequence shown here is derived from an EMBL/GenBank/DDBJ whole genome shotgun (WGS) entry which is preliminary data.</text>
</comment>
<evidence type="ECO:0000256" key="6">
    <source>
        <dbReference type="SAM" id="Phobius"/>
    </source>
</evidence>
<keyword evidence="3 6" id="KW-0812">Transmembrane</keyword>
<comment type="similarity">
    <text evidence="2">Belongs to the EamA transporter family.</text>
</comment>
<feature type="transmembrane region" description="Helical" evidence="6">
    <location>
        <begin position="97"/>
        <end position="116"/>
    </location>
</feature>
<dbReference type="InterPro" id="IPR000620">
    <property type="entry name" value="EamA_dom"/>
</dbReference>